<dbReference type="HAMAP" id="MF_00518">
    <property type="entry name" value="Deacylase_Dtd"/>
    <property type="match status" value="1"/>
</dbReference>
<dbReference type="InterPro" id="IPR003732">
    <property type="entry name" value="Daa-tRNA_deacyls_DTD"/>
</dbReference>
<dbReference type="RefSeq" id="WP_255134134.1">
    <property type="nucleotide sequence ID" value="NZ_JANDBC010000001.1"/>
</dbReference>
<reference evidence="3" key="1">
    <citation type="submission" date="2022-06" db="EMBL/GenBank/DDBJ databases">
        <title>Gracilimonas sp. CAU 1638 isolated from sea sediment.</title>
        <authorList>
            <person name="Kim W."/>
        </authorList>
    </citation>
    <scope>NUCLEOTIDE SEQUENCE</scope>
    <source>
        <strain evidence="3">CAU 1638</strain>
    </source>
</reference>
<accession>A0A9X2L2W5</accession>
<dbReference type="PANTHER" id="PTHR10472:SF5">
    <property type="entry name" value="D-AMINOACYL-TRNA DEACYLASE 1"/>
    <property type="match status" value="1"/>
</dbReference>
<dbReference type="Proteomes" id="UP001139125">
    <property type="component" value="Unassembled WGS sequence"/>
</dbReference>
<protein>
    <recommendedName>
        <fullName evidence="2">D-aminoacyl-tRNA deacylase</fullName>
        <shortName evidence="2">DTD</shortName>
        <ecNumber evidence="2">3.1.1.96</ecNumber>
    </recommendedName>
    <alternativeName>
        <fullName evidence="2">Gly-tRNA(Ala) deacylase</fullName>
        <ecNumber evidence="2">3.1.1.-</ecNumber>
    </alternativeName>
</protein>
<dbReference type="GO" id="GO:0043908">
    <property type="term" value="F:Ser(Gly)-tRNA(Ala) hydrolase activity"/>
    <property type="evidence" value="ECO:0007669"/>
    <property type="project" value="UniProtKB-UniRule"/>
</dbReference>
<dbReference type="GO" id="GO:0051500">
    <property type="term" value="F:D-tyrosyl-tRNA(Tyr) deacylase activity"/>
    <property type="evidence" value="ECO:0007669"/>
    <property type="project" value="TreeGrafter"/>
</dbReference>
<sequence>MKAVIQRVKSSSVMVDNEITGAIDQGLLVLLGIHEDDTDEQLEWMCNKIAKLRIFEDEEGKMNLSVQDVGGGILVVSQFTLYANADKGTRPSFIEAARPEKAEPMYEDMIEWFTNHTDLDIQTGEFGAMMNVKLENDGPVTIILEK</sequence>
<dbReference type="Pfam" id="PF02580">
    <property type="entry name" value="Tyr_Deacylase"/>
    <property type="match status" value="1"/>
</dbReference>
<keyword evidence="2" id="KW-0820">tRNA-binding</keyword>
<proteinExistence type="inferred from homology"/>
<dbReference type="GO" id="GO:0000049">
    <property type="term" value="F:tRNA binding"/>
    <property type="evidence" value="ECO:0007669"/>
    <property type="project" value="UniProtKB-UniRule"/>
</dbReference>
<dbReference type="EC" id="3.1.1.-" evidence="2"/>
<keyword evidence="2 3" id="KW-0378">Hydrolase</keyword>
<dbReference type="GO" id="GO:0019478">
    <property type="term" value="P:D-amino acid catabolic process"/>
    <property type="evidence" value="ECO:0007669"/>
    <property type="project" value="UniProtKB-UniRule"/>
</dbReference>
<dbReference type="EC" id="3.1.1.96" evidence="2"/>
<dbReference type="FunFam" id="3.50.80.10:FF:000001">
    <property type="entry name" value="D-aminoacyl-tRNA deacylase"/>
    <property type="match status" value="1"/>
</dbReference>
<comment type="catalytic activity">
    <reaction evidence="2">
        <text>glycyl-tRNA(Ala) + H2O = tRNA(Ala) + glycine + H(+)</text>
        <dbReference type="Rhea" id="RHEA:53744"/>
        <dbReference type="Rhea" id="RHEA-COMP:9657"/>
        <dbReference type="Rhea" id="RHEA-COMP:13640"/>
        <dbReference type="ChEBI" id="CHEBI:15377"/>
        <dbReference type="ChEBI" id="CHEBI:15378"/>
        <dbReference type="ChEBI" id="CHEBI:57305"/>
        <dbReference type="ChEBI" id="CHEBI:78442"/>
        <dbReference type="ChEBI" id="CHEBI:78522"/>
    </reaction>
</comment>
<dbReference type="Gene3D" id="3.50.80.10">
    <property type="entry name" value="D-tyrosyl-tRNA(Tyr) deacylase"/>
    <property type="match status" value="1"/>
</dbReference>
<dbReference type="PANTHER" id="PTHR10472">
    <property type="entry name" value="D-TYROSYL-TRNA TYR DEACYLASE"/>
    <property type="match status" value="1"/>
</dbReference>
<evidence type="ECO:0000256" key="2">
    <source>
        <dbReference type="HAMAP-Rule" id="MF_00518"/>
    </source>
</evidence>
<dbReference type="InterPro" id="IPR023509">
    <property type="entry name" value="DTD-like_sf"/>
</dbReference>
<comment type="subunit">
    <text evidence="2">Homodimer.</text>
</comment>
<comment type="similarity">
    <text evidence="1 2">Belongs to the DTD family.</text>
</comment>
<dbReference type="GO" id="GO:0005737">
    <property type="term" value="C:cytoplasm"/>
    <property type="evidence" value="ECO:0007669"/>
    <property type="project" value="UniProtKB-SubCell"/>
</dbReference>
<comment type="subcellular location">
    <subcellularLocation>
        <location evidence="2">Cytoplasm</location>
    </subcellularLocation>
</comment>
<name>A0A9X2L2W5_9BACT</name>
<comment type="caution">
    <text evidence="3">The sequence shown here is derived from an EMBL/GenBank/DDBJ whole genome shotgun (WGS) entry which is preliminary data.</text>
</comment>
<feature type="short sequence motif" description="Gly-cisPro motif, important for rejection of L-amino acids" evidence="2">
    <location>
        <begin position="138"/>
        <end position="139"/>
    </location>
</feature>
<dbReference type="NCBIfam" id="TIGR00256">
    <property type="entry name" value="D-aminoacyl-tRNA deacylase"/>
    <property type="match status" value="1"/>
</dbReference>
<evidence type="ECO:0000313" key="4">
    <source>
        <dbReference type="Proteomes" id="UP001139125"/>
    </source>
</evidence>
<keyword evidence="2" id="KW-0694">RNA-binding</keyword>
<comment type="catalytic activity">
    <reaction evidence="2">
        <text>a D-aminoacyl-tRNA + H2O = a tRNA + a D-alpha-amino acid + H(+)</text>
        <dbReference type="Rhea" id="RHEA:13953"/>
        <dbReference type="Rhea" id="RHEA-COMP:10123"/>
        <dbReference type="Rhea" id="RHEA-COMP:10124"/>
        <dbReference type="ChEBI" id="CHEBI:15377"/>
        <dbReference type="ChEBI" id="CHEBI:15378"/>
        <dbReference type="ChEBI" id="CHEBI:59871"/>
        <dbReference type="ChEBI" id="CHEBI:78442"/>
        <dbReference type="ChEBI" id="CHEBI:79333"/>
        <dbReference type="EC" id="3.1.1.96"/>
    </reaction>
</comment>
<comment type="function">
    <text evidence="2">An aminoacyl-tRNA editing enzyme that deacylates mischarged D-aminoacyl-tRNAs. Also deacylates mischarged glycyl-tRNA(Ala), protecting cells against glycine mischarging by AlaRS. Acts via tRNA-based rather than protein-based catalysis; rejects L-amino acids rather than detecting D-amino acids in the active site. By recycling D-aminoacyl-tRNA to D-amino acids and free tRNA molecules, this enzyme counteracts the toxicity associated with the formation of D-aminoacyl-tRNA entities in vivo and helps enforce protein L-homochirality.</text>
</comment>
<gene>
    <name evidence="2 3" type="primary">dtd</name>
    <name evidence="3" type="ORF">NM125_06910</name>
</gene>
<dbReference type="CDD" id="cd00563">
    <property type="entry name" value="Dtyr_deacylase"/>
    <property type="match status" value="1"/>
</dbReference>
<dbReference type="SUPFAM" id="SSF69500">
    <property type="entry name" value="DTD-like"/>
    <property type="match status" value="1"/>
</dbReference>
<dbReference type="GO" id="GO:0106026">
    <property type="term" value="F:Gly-tRNA(Ala) deacylase activity"/>
    <property type="evidence" value="ECO:0007669"/>
    <property type="project" value="UniProtKB-UniRule"/>
</dbReference>
<keyword evidence="4" id="KW-1185">Reference proteome</keyword>
<dbReference type="AlphaFoldDB" id="A0A9X2L2W5"/>
<evidence type="ECO:0000313" key="3">
    <source>
        <dbReference type="EMBL" id="MCP9291308.1"/>
    </source>
</evidence>
<comment type="domain">
    <text evidence="2">A Gly-cisPro motif from one monomer fits into the active site of the other monomer to allow specific chiral rejection of L-amino acids.</text>
</comment>
<keyword evidence="2" id="KW-0963">Cytoplasm</keyword>
<organism evidence="3 4">
    <name type="scientific">Gracilimonas sediminicola</name>
    <dbReference type="NCBI Taxonomy" id="2952158"/>
    <lineage>
        <taxon>Bacteria</taxon>
        <taxon>Pseudomonadati</taxon>
        <taxon>Balneolota</taxon>
        <taxon>Balneolia</taxon>
        <taxon>Balneolales</taxon>
        <taxon>Balneolaceae</taxon>
        <taxon>Gracilimonas</taxon>
    </lineage>
</organism>
<dbReference type="EMBL" id="JANDBC010000001">
    <property type="protein sequence ID" value="MCP9291308.1"/>
    <property type="molecule type" value="Genomic_DNA"/>
</dbReference>
<evidence type="ECO:0000256" key="1">
    <source>
        <dbReference type="ARBA" id="ARBA00009673"/>
    </source>
</evidence>